<dbReference type="FunFam" id="2.120.10.30:FF:000241">
    <property type="entry name" value="Low-density lipoprotein receptor-related protein 6"/>
    <property type="match status" value="1"/>
</dbReference>
<dbReference type="KEGG" id="spu:581905"/>
<dbReference type="PANTHER" id="PTHR46513">
    <property type="entry name" value="VITELLOGENIN RECEPTOR-LIKE PROTEIN-RELATED-RELATED"/>
    <property type="match status" value="1"/>
</dbReference>
<feature type="region of interest" description="Disordered" evidence="7">
    <location>
        <begin position="677"/>
        <end position="818"/>
    </location>
</feature>
<dbReference type="Proteomes" id="UP000007110">
    <property type="component" value="Unassembled WGS sequence"/>
</dbReference>
<evidence type="ECO:0000256" key="2">
    <source>
        <dbReference type="ARBA" id="ARBA00022729"/>
    </source>
</evidence>
<evidence type="ECO:0000313" key="11">
    <source>
        <dbReference type="Proteomes" id="UP000007110"/>
    </source>
</evidence>
<keyword evidence="4" id="KW-1015">Disulfide bond</keyword>
<evidence type="ECO:0000256" key="5">
    <source>
        <dbReference type="ARBA" id="ARBA00023180"/>
    </source>
</evidence>
<dbReference type="Pfam" id="PF00058">
    <property type="entry name" value="Ldl_recept_b"/>
    <property type="match status" value="3"/>
</dbReference>
<keyword evidence="8" id="KW-1133">Transmembrane helix</keyword>
<sequence>MKRGRKMGAHQMMIIMILVLYAVLKSDGLIYEARVNSICSFEVDQTATGGLTNQNCFITNLNYGVAVATDRRENILFYSDIGTLEIRSYDTETLPAGKGDRILYGFGSVEDMAVDWVARNLYTADQSFRQIAVSKYDGSMRAVLIQDDVGKPRSIALHPEQGLMFWADYGGLPSIERANLDGTDRTTIVDANVQFPNGLAIDLQNSIIYFADRGSDNVASVDFNGGNRQLIHYQFGGDFFDMVLVKDHLFVTSWTSGEAGGHITTIANVSEINQAVDFEIIDHNTFALGITANDEDTQPLVSSPCTTNSGGCEELCYPLANAAFSCGCSSGYTLNGVTCESTPYEDDFVLVVDSALKKIFQVPIVVDAPDGDTGLGGTTDEGVRALPLDDLEYPIALTYDPVLKHVYWTDLTYGSITKAALDGSFKQTIVFDNNVHVGIAIDTARRRIYWTDEDRDVIEVANLDGSGRQTIIQNSLNEPRGITVDIQTGDIYWTDWGSAPKIEKASRSGTMREILVTENLNFPNGITIDPTERILYWCDSNHPDQSKIERYNLLTNERTLVATLPAPSQPYGVTIHGDFIYWSDWVKNAVYRVDRFADNPLAEVVGEGVMLGMQGIVSSQIFEVVTTLAPPVTQPDTEGPEKSYVIPAAFGAVVFVVVIIIGVVVGVICFRRTKENRRLAQGQRGQQSNDYRTRPQAAKCSEEPPPLPGGHPNDDPLYMDLDAFKKDPPPPYTELNLKQQAGGEQSYENPAFDSGGANGNSLSPTMRDLPDGMAPPPPPPGVSRDQMAASGGYMPYLKNSTDQEGLYMTPDEAAGTTDSLYEVANA</sequence>
<dbReference type="FunFam" id="2.120.10.30:FF:000132">
    <property type="entry name" value="Uncharacterized protein"/>
    <property type="match status" value="1"/>
</dbReference>
<evidence type="ECO:0000256" key="6">
    <source>
        <dbReference type="PROSITE-ProRule" id="PRU00461"/>
    </source>
</evidence>
<feature type="signal peptide" evidence="9">
    <location>
        <begin position="1"/>
        <end position="28"/>
    </location>
</feature>
<evidence type="ECO:0000256" key="8">
    <source>
        <dbReference type="SAM" id="Phobius"/>
    </source>
</evidence>
<dbReference type="InterPro" id="IPR000033">
    <property type="entry name" value="LDLR_classB_rpt"/>
</dbReference>
<dbReference type="SUPFAM" id="SSF63825">
    <property type="entry name" value="YWTD domain"/>
    <property type="match status" value="2"/>
</dbReference>
<dbReference type="PANTHER" id="PTHR46513:SF13">
    <property type="entry name" value="EGF-LIKE DOMAIN-CONTAINING PROTEIN"/>
    <property type="match status" value="1"/>
</dbReference>
<feature type="chain" id="PRO_5029504548" evidence="9">
    <location>
        <begin position="29"/>
        <end position="826"/>
    </location>
</feature>
<reference evidence="11" key="1">
    <citation type="submission" date="2015-02" db="EMBL/GenBank/DDBJ databases">
        <title>Genome sequencing for Strongylocentrotus purpuratus.</title>
        <authorList>
            <person name="Murali S."/>
            <person name="Liu Y."/>
            <person name="Vee V."/>
            <person name="English A."/>
            <person name="Wang M."/>
            <person name="Skinner E."/>
            <person name="Han Y."/>
            <person name="Muzny D.M."/>
            <person name="Worley K.C."/>
            <person name="Gibbs R.A."/>
        </authorList>
    </citation>
    <scope>NUCLEOTIDE SEQUENCE</scope>
</reference>
<dbReference type="RefSeq" id="XP_030846085.1">
    <property type="nucleotide sequence ID" value="XM_030990225.1"/>
</dbReference>
<keyword evidence="11" id="KW-1185">Reference proteome</keyword>
<dbReference type="EnsemblMetazoa" id="XM_030990225">
    <property type="protein sequence ID" value="XP_030846085"/>
    <property type="gene ID" value="LOC581905"/>
</dbReference>
<feature type="repeat" description="LDL-receptor class B" evidence="6">
    <location>
        <begin position="446"/>
        <end position="488"/>
    </location>
</feature>
<organism evidence="10 11">
    <name type="scientific">Strongylocentrotus purpuratus</name>
    <name type="common">Purple sea urchin</name>
    <dbReference type="NCBI Taxonomy" id="7668"/>
    <lineage>
        <taxon>Eukaryota</taxon>
        <taxon>Metazoa</taxon>
        <taxon>Echinodermata</taxon>
        <taxon>Eleutherozoa</taxon>
        <taxon>Echinozoa</taxon>
        <taxon>Echinoidea</taxon>
        <taxon>Euechinoidea</taxon>
        <taxon>Echinacea</taxon>
        <taxon>Camarodonta</taxon>
        <taxon>Echinidea</taxon>
        <taxon>Strongylocentrotidae</taxon>
        <taxon>Strongylocentrotus</taxon>
    </lineage>
</organism>
<protein>
    <submittedName>
        <fullName evidence="10">Uncharacterized protein</fullName>
    </submittedName>
</protein>
<dbReference type="AlphaFoldDB" id="A0A7M7P5D6"/>
<keyword evidence="3" id="KW-0677">Repeat</keyword>
<name>A0A7M7P5D6_STRPU</name>
<keyword evidence="1" id="KW-0245">EGF-like domain</keyword>
<dbReference type="OrthoDB" id="9990982at2759"/>
<dbReference type="SMART" id="SM00135">
    <property type="entry name" value="LY"/>
    <property type="match status" value="9"/>
</dbReference>
<dbReference type="OMA" id="TERILYW"/>
<feature type="repeat" description="LDL-receptor class B" evidence="6">
    <location>
        <begin position="119"/>
        <end position="161"/>
    </location>
</feature>
<evidence type="ECO:0000256" key="1">
    <source>
        <dbReference type="ARBA" id="ARBA00022536"/>
    </source>
</evidence>
<proteinExistence type="predicted"/>
<keyword evidence="5" id="KW-0325">Glycoprotein</keyword>
<reference evidence="10" key="2">
    <citation type="submission" date="2021-01" db="UniProtKB">
        <authorList>
            <consortium name="EnsemblMetazoa"/>
        </authorList>
    </citation>
    <scope>IDENTIFICATION</scope>
</reference>
<evidence type="ECO:0000256" key="7">
    <source>
        <dbReference type="SAM" id="MobiDB-lite"/>
    </source>
</evidence>
<evidence type="ECO:0000256" key="9">
    <source>
        <dbReference type="SAM" id="SignalP"/>
    </source>
</evidence>
<evidence type="ECO:0000313" key="10">
    <source>
        <dbReference type="EnsemblMetazoa" id="XP_030846085"/>
    </source>
</evidence>
<dbReference type="InterPro" id="IPR050778">
    <property type="entry name" value="Cueball_EGF_LRP_Nidogen"/>
</dbReference>
<keyword evidence="8" id="KW-0812">Transmembrane</keyword>
<dbReference type="InterPro" id="IPR011042">
    <property type="entry name" value="6-blade_b-propeller_TolB-like"/>
</dbReference>
<dbReference type="Gene3D" id="2.120.10.30">
    <property type="entry name" value="TolB, C-terminal domain"/>
    <property type="match status" value="2"/>
</dbReference>
<dbReference type="InParanoid" id="A0A7M7P5D6"/>
<keyword evidence="2 9" id="KW-0732">Signal</keyword>
<accession>A0A7M7P5D6</accession>
<feature type="repeat" description="LDL-receptor class B" evidence="6">
    <location>
        <begin position="162"/>
        <end position="205"/>
    </location>
</feature>
<feature type="transmembrane region" description="Helical" evidence="8">
    <location>
        <begin position="644"/>
        <end position="670"/>
    </location>
</feature>
<evidence type="ECO:0000256" key="4">
    <source>
        <dbReference type="ARBA" id="ARBA00023157"/>
    </source>
</evidence>
<keyword evidence="8" id="KW-0472">Membrane</keyword>
<dbReference type="PROSITE" id="PS51120">
    <property type="entry name" value="LDLRB"/>
    <property type="match status" value="4"/>
</dbReference>
<dbReference type="GeneID" id="581905"/>
<feature type="compositionally biased region" description="Polar residues" evidence="7">
    <location>
        <begin position="736"/>
        <end position="748"/>
    </location>
</feature>
<feature type="repeat" description="LDL-receptor class B" evidence="6">
    <location>
        <begin position="489"/>
        <end position="532"/>
    </location>
</feature>
<evidence type="ECO:0000256" key="3">
    <source>
        <dbReference type="ARBA" id="ARBA00022737"/>
    </source>
</evidence>